<proteinExistence type="predicted"/>
<sequence>MAATRKTYRFLDLGSAAAAPCHDHHPEFELDHSDIYNSSLEPQRQRKHAVKLAEDPSRPNDRIPKKVASSLPVNIPDWSKILREEYRGRDECYYEEEVEEECCDRLPPHEFLARTRAGSLSLSGRSLKGRDLSRVRNAIWAKIGFQD</sequence>
<reference evidence="2" key="1">
    <citation type="journal article" date="2023" name="Front. Plant Sci.">
        <title>Chromosomal-level genome assembly of Melastoma candidum provides insights into trichome evolution.</title>
        <authorList>
            <person name="Zhong Y."/>
            <person name="Wu W."/>
            <person name="Sun C."/>
            <person name="Zou P."/>
            <person name="Liu Y."/>
            <person name="Dai S."/>
            <person name="Zhou R."/>
        </authorList>
    </citation>
    <scope>NUCLEOTIDE SEQUENCE [LARGE SCALE GENOMIC DNA]</scope>
</reference>
<dbReference type="EMBL" id="CM042891">
    <property type="protein sequence ID" value="KAI4304685.1"/>
    <property type="molecule type" value="Genomic_DNA"/>
</dbReference>
<keyword evidence="2" id="KW-1185">Reference proteome</keyword>
<dbReference type="Proteomes" id="UP001057402">
    <property type="component" value="Chromosome 12"/>
</dbReference>
<gene>
    <name evidence="1" type="ORF">MLD38_040161</name>
</gene>
<name>A0ACB9L5C3_9MYRT</name>
<protein>
    <submittedName>
        <fullName evidence="1">Uncharacterized protein</fullName>
    </submittedName>
</protein>
<accession>A0ACB9L5C3</accession>
<evidence type="ECO:0000313" key="1">
    <source>
        <dbReference type="EMBL" id="KAI4304685.1"/>
    </source>
</evidence>
<comment type="caution">
    <text evidence="1">The sequence shown here is derived from an EMBL/GenBank/DDBJ whole genome shotgun (WGS) entry which is preliminary data.</text>
</comment>
<organism evidence="1 2">
    <name type="scientific">Melastoma candidum</name>
    <dbReference type="NCBI Taxonomy" id="119954"/>
    <lineage>
        <taxon>Eukaryota</taxon>
        <taxon>Viridiplantae</taxon>
        <taxon>Streptophyta</taxon>
        <taxon>Embryophyta</taxon>
        <taxon>Tracheophyta</taxon>
        <taxon>Spermatophyta</taxon>
        <taxon>Magnoliopsida</taxon>
        <taxon>eudicotyledons</taxon>
        <taxon>Gunneridae</taxon>
        <taxon>Pentapetalae</taxon>
        <taxon>rosids</taxon>
        <taxon>malvids</taxon>
        <taxon>Myrtales</taxon>
        <taxon>Melastomataceae</taxon>
        <taxon>Melastomatoideae</taxon>
        <taxon>Melastomateae</taxon>
        <taxon>Melastoma</taxon>
    </lineage>
</organism>
<evidence type="ECO:0000313" key="2">
    <source>
        <dbReference type="Proteomes" id="UP001057402"/>
    </source>
</evidence>